<reference evidence="1" key="1">
    <citation type="submission" date="2021-02" db="EMBL/GenBank/DDBJ databases">
        <title>Sequencing the genomes of 1000 actinobacteria strains.</title>
        <authorList>
            <person name="Klenk H.-P."/>
        </authorList>
    </citation>
    <scope>NUCLEOTIDE SEQUENCE</scope>
    <source>
        <strain evidence="1">DSM 22850</strain>
    </source>
</reference>
<evidence type="ECO:0008006" key="3">
    <source>
        <dbReference type="Google" id="ProtNLM"/>
    </source>
</evidence>
<evidence type="ECO:0000313" key="1">
    <source>
        <dbReference type="EMBL" id="MBP1326227.1"/>
    </source>
</evidence>
<dbReference type="EMBL" id="JAFIDA010000001">
    <property type="protein sequence ID" value="MBP1326227.1"/>
    <property type="molecule type" value="Genomic_DNA"/>
</dbReference>
<accession>A0A940PLQ1</accession>
<name>A0A940PLQ1_9MICO</name>
<protein>
    <recommendedName>
        <fullName evidence="3">RNA-binding protein</fullName>
    </recommendedName>
</protein>
<dbReference type="AlphaFoldDB" id="A0A940PLQ1"/>
<proteinExistence type="predicted"/>
<organism evidence="1 2">
    <name type="scientific">Leucobacter exalbidus</name>
    <dbReference type="NCBI Taxonomy" id="662960"/>
    <lineage>
        <taxon>Bacteria</taxon>
        <taxon>Bacillati</taxon>
        <taxon>Actinomycetota</taxon>
        <taxon>Actinomycetes</taxon>
        <taxon>Micrococcales</taxon>
        <taxon>Microbacteriaceae</taxon>
        <taxon>Leucobacter</taxon>
    </lineage>
</organism>
<keyword evidence="2" id="KW-1185">Reference proteome</keyword>
<comment type="caution">
    <text evidence="1">The sequence shown here is derived from an EMBL/GenBank/DDBJ whole genome shotgun (WGS) entry which is preliminary data.</text>
</comment>
<sequence length="347" mass="37423">MGLNFPEDLDGWGRWQRSRNRLRTIKAALRTPAPVDLVLLHTGPAPRVLIALDATTPTALAAILRPAASLPADQVAVLAPRAVAEHLLREQLFVAPELRSIDGSAPCPETLSEVRAVVSAGYFLIAGATAHRWAIELGATYCVVQHGLLTPFAPPLPAGATLFAFSEADGEFWRSGRSDVTVKAVGSQLLWNAADSAPAQTSDPHERPVFLGQLHGAELPRSLSARTATAFCAQTGATYRPHPAETDRLSRWQHRKWERQGIELDRVGAPLSEGPPVVAIFSTGILEAAAAGVPAWVTGINPPEWVHEFWHRYGLAPWGGAPTPPPIQPAIEPGEHIARQIEKLVKR</sequence>
<dbReference type="RefSeq" id="WP_209705173.1">
    <property type="nucleotide sequence ID" value="NZ_JAFIDA010000001.1"/>
</dbReference>
<dbReference type="Proteomes" id="UP000675163">
    <property type="component" value="Unassembled WGS sequence"/>
</dbReference>
<gene>
    <name evidence="1" type="ORF">JOF28_001459</name>
</gene>
<evidence type="ECO:0000313" key="2">
    <source>
        <dbReference type="Proteomes" id="UP000675163"/>
    </source>
</evidence>